<dbReference type="AlphaFoldDB" id="X1P442"/>
<accession>X1P442</accession>
<organism evidence="2">
    <name type="scientific">marine sediment metagenome</name>
    <dbReference type="NCBI Taxonomy" id="412755"/>
    <lineage>
        <taxon>unclassified sequences</taxon>
        <taxon>metagenomes</taxon>
        <taxon>ecological metagenomes</taxon>
    </lineage>
</organism>
<dbReference type="EMBL" id="BARV01028759">
    <property type="protein sequence ID" value="GAI37211.1"/>
    <property type="molecule type" value="Genomic_DNA"/>
</dbReference>
<evidence type="ECO:0000313" key="2">
    <source>
        <dbReference type="EMBL" id="GAI37211.1"/>
    </source>
</evidence>
<name>X1P442_9ZZZZ</name>
<feature type="coiled-coil region" evidence="1">
    <location>
        <begin position="92"/>
        <end position="126"/>
    </location>
</feature>
<protein>
    <submittedName>
        <fullName evidence="2">Uncharacterized protein</fullName>
    </submittedName>
</protein>
<evidence type="ECO:0000256" key="1">
    <source>
        <dbReference type="SAM" id="Coils"/>
    </source>
</evidence>
<sequence length="159" mass="18877">MVSHQLGVIFPEEVLDIQFFKELDNSDVDVDSILKLDPEIALHSLIDLQKDREARTLLSQIQTTSEDEKEPVVKAFYDRALSIISKYKEDEKQQDKREIERLQKGIDKLADELRKLESARVSDRDRITVVRQKLIETQNGLDNYKRMPFWQRIKFLFRR</sequence>
<proteinExistence type="predicted"/>
<keyword evidence="1" id="KW-0175">Coiled coil</keyword>
<reference evidence="2" key="1">
    <citation type="journal article" date="2014" name="Front. Microbiol.">
        <title>High frequency of phylogenetically diverse reductive dehalogenase-homologous genes in deep subseafloor sedimentary metagenomes.</title>
        <authorList>
            <person name="Kawai M."/>
            <person name="Futagami T."/>
            <person name="Toyoda A."/>
            <person name="Takaki Y."/>
            <person name="Nishi S."/>
            <person name="Hori S."/>
            <person name="Arai W."/>
            <person name="Tsubouchi T."/>
            <person name="Morono Y."/>
            <person name="Uchiyama I."/>
            <person name="Ito T."/>
            <person name="Fujiyama A."/>
            <person name="Inagaki F."/>
            <person name="Takami H."/>
        </authorList>
    </citation>
    <scope>NUCLEOTIDE SEQUENCE</scope>
    <source>
        <strain evidence="2">Expedition CK06-06</strain>
    </source>
</reference>
<comment type="caution">
    <text evidence="2">The sequence shown here is derived from an EMBL/GenBank/DDBJ whole genome shotgun (WGS) entry which is preliminary data.</text>
</comment>
<gene>
    <name evidence="2" type="ORF">S06H3_45971</name>
</gene>